<sequence>MGRTTRDEKARLQRLAARGNTQAQNFLRQAKPSGREGLQILINAKDWMATDKSARQEQKQRIDSKVQCEKKEAASTEEEGRNHAHEDLNAAILEDGEMSESGQSGPETTFAAGRRKRKLSSVTLSSGGEDEEPRKAVKPYKPRQRSSTSSPRKLPWLNGPSPSKQASPKPLPKEHKVKASAESGSQKKRFLARTAAKKASVLSNAEKKLHVAMQTNLKEYVIEISDDEDGDATIVDFEIRKLERKKRELLGSVKAIDREIFLLKEERASMS</sequence>
<organism evidence="1 2">
    <name type="scientific">Vermiconidia calcicola</name>
    <dbReference type="NCBI Taxonomy" id="1690605"/>
    <lineage>
        <taxon>Eukaryota</taxon>
        <taxon>Fungi</taxon>
        <taxon>Dikarya</taxon>
        <taxon>Ascomycota</taxon>
        <taxon>Pezizomycotina</taxon>
        <taxon>Dothideomycetes</taxon>
        <taxon>Dothideomycetidae</taxon>
        <taxon>Mycosphaerellales</taxon>
        <taxon>Extremaceae</taxon>
        <taxon>Vermiconidia</taxon>
    </lineage>
</organism>
<gene>
    <name evidence="1" type="ORF">LTR37_013739</name>
</gene>
<reference evidence="1" key="1">
    <citation type="submission" date="2023-07" db="EMBL/GenBank/DDBJ databases">
        <title>Black Yeasts Isolated from many extreme environments.</title>
        <authorList>
            <person name="Coleine C."/>
            <person name="Stajich J.E."/>
            <person name="Selbmann L."/>
        </authorList>
    </citation>
    <scope>NUCLEOTIDE SEQUENCE</scope>
    <source>
        <strain evidence="1">CCFEE 5714</strain>
    </source>
</reference>
<proteinExistence type="predicted"/>
<dbReference type="Proteomes" id="UP001281147">
    <property type="component" value="Unassembled WGS sequence"/>
</dbReference>
<name>A0ACC3MVK1_9PEZI</name>
<evidence type="ECO:0000313" key="2">
    <source>
        <dbReference type="Proteomes" id="UP001281147"/>
    </source>
</evidence>
<keyword evidence="2" id="KW-1185">Reference proteome</keyword>
<evidence type="ECO:0000313" key="1">
    <source>
        <dbReference type="EMBL" id="KAK3704640.1"/>
    </source>
</evidence>
<dbReference type="EMBL" id="JAUTXU010000137">
    <property type="protein sequence ID" value="KAK3704640.1"/>
    <property type="molecule type" value="Genomic_DNA"/>
</dbReference>
<comment type="caution">
    <text evidence="1">The sequence shown here is derived from an EMBL/GenBank/DDBJ whole genome shotgun (WGS) entry which is preliminary data.</text>
</comment>
<protein>
    <submittedName>
        <fullName evidence="1">Uncharacterized protein</fullName>
    </submittedName>
</protein>
<accession>A0ACC3MVK1</accession>